<dbReference type="InterPro" id="IPR003961">
    <property type="entry name" value="FN3_dom"/>
</dbReference>
<dbReference type="SUPFAM" id="SSF49265">
    <property type="entry name" value="Fibronectin type III"/>
    <property type="match status" value="3"/>
</dbReference>
<keyword evidence="2" id="KW-0326">Glycosidase</keyword>
<organism evidence="5 6">
    <name type="scientific">Nocardioides yefusunii</name>
    <dbReference type="NCBI Taxonomy" id="2500546"/>
    <lineage>
        <taxon>Bacteria</taxon>
        <taxon>Bacillati</taxon>
        <taxon>Actinomycetota</taxon>
        <taxon>Actinomycetes</taxon>
        <taxon>Propionibacteriales</taxon>
        <taxon>Nocardioidaceae</taxon>
        <taxon>Nocardioides</taxon>
    </lineage>
</organism>
<evidence type="ECO:0000256" key="1">
    <source>
        <dbReference type="ARBA" id="ARBA00022737"/>
    </source>
</evidence>
<dbReference type="PANTHER" id="PTHR13817">
    <property type="entry name" value="TITIN"/>
    <property type="match status" value="1"/>
</dbReference>
<keyword evidence="1" id="KW-0677">Repeat</keyword>
<feature type="domain" description="Fibronectin type-III" evidence="4">
    <location>
        <begin position="364"/>
        <end position="455"/>
    </location>
</feature>
<dbReference type="InterPro" id="IPR013783">
    <property type="entry name" value="Ig-like_fold"/>
</dbReference>
<dbReference type="EMBL" id="JBHSQI010000002">
    <property type="protein sequence ID" value="MFC6152564.1"/>
    <property type="molecule type" value="Genomic_DNA"/>
</dbReference>
<dbReference type="Proteomes" id="UP001596098">
    <property type="component" value="Unassembled WGS sequence"/>
</dbReference>
<gene>
    <name evidence="5" type="ORF">ACFPWU_02660</name>
</gene>
<dbReference type="PANTHER" id="PTHR13817:SF166">
    <property type="entry name" value="NEURONAL IGCAM-RELATED"/>
    <property type="match status" value="1"/>
</dbReference>
<dbReference type="PRINTS" id="PR00014">
    <property type="entry name" value="FNTYPEIII"/>
</dbReference>
<keyword evidence="6" id="KW-1185">Reference proteome</keyword>
<evidence type="ECO:0000313" key="5">
    <source>
        <dbReference type="EMBL" id="MFC6152564.1"/>
    </source>
</evidence>
<feature type="domain" description="Fibronectin type-III" evidence="4">
    <location>
        <begin position="7"/>
        <end position="97"/>
    </location>
</feature>
<keyword evidence="3" id="KW-0624">Polysaccharide degradation</keyword>
<dbReference type="InterPro" id="IPR050964">
    <property type="entry name" value="Striated_Muscle_Regulatory"/>
</dbReference>
<dbReference type="Gene3D" id="2.60.40.10">
    <property type="entry name" value="Immunoglobulins"/>
    <property type="match status" value="4"/>
</dbReference>
<name>A0ABW1QVE7_9ACTN</name>
<dbReference type="SMART" id="SM00060">
    <property type="entry name" value="FN3"/>
    <property type="match status" value="5"/>
</dbReference>
<evidence type="ECO:0000256" key="3">
    <source>
        <dbReference type="ARBA" id="ARBA00023326"/>
    </source>
</evidence>
<dbReference type="Pfam" id="PF00041">
    <property type="entry name" value="fn3"/>
    <property type="match status" value="3"/>
</dbReference>
<dbReference type="RefSeq" id="WP_164878646.1">
    <property type="nucleotide sequence ID" value="NZ_CP034929.1"/>
</dbReference>
<comment type="caution">
    <text evidence="5">The sequence shown here is derived from an EMBL/GenBank/DDBJ whole genome shotgun (WGS) entry which is preliminary data.</text>
</comment>
<evidence type="ECO:0000256" key="2">
    <source>
        <dbReference type="ARBA" id="ARBA00023295"/>
    </source>
</evidence>
<sequence>MPETTSAPSAPLGVATSINGTSVTLTWQPPANPGTSPLTGYVVTSSKGTVTLGTDATSYVVRGLTRGDAHTLSVAAVNAVGTGAAATVITPAAVPAGAVQDLRVDHSGKTPVLRWSAPADDGGADLIRYFFNDGRTTYATSGGSYTLTSYARGATHTFSVYATTKAGNGARATIEAALPRLAPTAPRNLSVQGRKVSWQAPEVDVYQPAISGYTLTYGATTVTLAPGTTTHTLPQGLQGRTTVSVAAVATTGTGVATSTTVDLGFSAVAAASGVKASFARTDATVAWAAPASLKGHENIVWTVVAKQGKKVVGTKKATVGLQAGSVTFTGLARSATTFSITGQGNRGGAVSAAVSVSATPANNVPSAPRNLSVSLKDGVATVKWKAPADNGGKKLTKYVLSLNGKQVATPKASATSAKVKNVRKGVTEKFVLKAVNGVGTGLAATEEFYLVTAPGKLDKGYAKAGLVKKSVFLQFAKPKDDGGSEILFYELQYKRVWGGAFKKYYEIEDRRISKHDRSLTIYNASKGTYTVRVRAMNRHGASPWSAWSKGYKIS</sequence>
<keyword evidence="2" id="KW-0378">Hydrolase</keyword>
<accession>A0ABW1QVE7</accession>
<evidence type="ECO:0000259" key="4">
    <source>
        <dbReference type="PROSITE" id="PS50853"/>
    </source>
</evidence>
<reference evidence="6" key="1">
    <citation type="journal article" date="2019" name="Int. J. Syst. Evol. Microbiol.">
        <title>The Global Catalogue of Microorganisms (GCM) 10K type strain sequencing project: providing services to taxonomists for standard genome sequencing and annotation.</title>
        <authorList>
            <consortium name="The Broad Institute Genomics Platform"/>
            <consortium name="The Broad Institute Genome Sequencing Center for Infectious Disease"/>
            <person name="Wu L."/>
            <person name="Ma J."/>
        </authorList>
    </citation>
    <scope>NUCLEOTIDE SEQUENCE [LARGE SCALE GENOMIC DNA]</scope>
    <source>
        <strain evidence="6">DFY28</strain>
    </source>
</reference>
<feature type="domain" description="Fibronectin type-III" evidence="4">
    <location>
        <begin position="456"/>
        <end position="554"/>
    </location>
</feature>
<proteinExistence type="predicted"/>
<protein>
    <submittedName>
        <fullName evidence="5">Fibronectin type III domain-containing protein</fullName>
    </submittedName>
</protein>
<evidence type="ECO:0000313" key="6">
    <source>
        <dbReference type="Proteomes" id="UP001596098"/>
    </source>
</evidence>
<dbReference type="InterPro" id="IPR036116">
    <property type="entry name" value="FN3_sf"/>
</dbReference>
<dbReference type="CDD" id="cd00063">
    <property type="entry name" value="FN3"/>
    <property type="match status" value="3"/>
</dbReference>
<dbReference type="PROSITE" id="PS50853">
    <property type="entry name" value="FN3"/>
    <property type="match status" value="3"/>
</dbReference>
<keyword evidence="3" id="KW-0119">Carbohydrate metabolism</keyword>